<feature type="transmembrane region" description="Helical" evidence="1">
    <location>
        <begin position="45"/>
        <end position="69"/>
    </location>
</feature>
<dbReference type="AlphaFoldDB" id="A0AA41WYD6"/>
<proteinExistence type="predicted"/>
<dbReference type="PANTHER" id="PTHR40547:SF1">
    <property type="entry name" value="SLL0298 PROTEIN"/>
    <property type="match status" value="1"/>
</dbReference>
<evidence type="ECO:0000313" key="4">
    <source>
        <dbReference type="Proteomes" id="UP001165413"/>
    </source>
</evidence>
<keyword evidence="4" id="KW-1185">Reference proteome</keyword>
<comment type="caution">
    <text evidence="3">The sequence shown here is derived from an EMBL/GenBank/DDBJ whole genome shotgun (WGS) entry which is preliminary data.</text>
</comment>
<organism evidence="3 4">
    <name type="scientific">Opacimonas viscosa</name>
    <dbReference type="NCBI Taxonomy" id="2961944"/>
    <lineage>
        <taxon>Bacteria</taxon>
        <taxon>Pseudomonadati</taxon>
        <taxon>Pseudomonadota</taxon>
        <taxon>Gammaproteobacteria</taxon>
        <taxon>Alteromonadales</taxon>
        <taxon>Alteromonadaceae</taxon>
        <taxon>Opacimonas</taxon>
    </lineage>
</organism>
<keyword evidence="1" id="KW-0812">Transmembrane</keyword>
<reference evidence="3" key="1">
    <citation type="submission" date="2022-07" db="EMBL/GenBank/DDBJ databases">
        <title>Characterization of the Novel Bacterium Alteromonas immobilis LMIT006 and Alteromonas gregis LMIT007.</title>
        <authorList>
            <person name="Lin X."/>
        </authorList>
    </citation>
    <scope>NUCLEOTIDE SEQUENCE</scope>
    <source>
        <strain evidence="3">LMIT007</strain>
    </source>
</reference>
<keyword evidence="1" id="KW-0472">Membrane</keyword>
<sequence length="173" mass="19855">MPKKTIRKYLPDHNTIKEQKFLKLFGSLLHDPNLWHLNRHSASGAFGVGLFFAFWPVPFQMWLAAMAAIPMRVNLPLSVATVWITNPLTMPPIFFLAYKIGSWILGTNMQDFTFELSWTWLVESLSTIGPAFLLGCAICSVFFGTLGYVSMNILWRVSVFRAWRARRAKLKKK</sequence>
<dbReference type="Pfam" id="PF09835">
    <property type="entry name" value="DUF2062"/>
    <property type="match status" value="1"/>
</dbReference>
<feature type="transmembrane region" description="Helical" evidence="1">
    <location>
        <begin position="131"/>
        <end position="155"/>
    </location>
</feature>
<gene>
    <name evidence="3" type="ORF">NLF92_07490</name>
</gene>
<dbReference type="InterPro" id="IPR018639">
    <property type="entry name" value="DUF2062"/>
</dbReference>
<dbReference type="EMBL" id="JANATA010000011">
    <property type="protein sequence ID" value="MCP3428787.1"/>
    <property type="molecule type" value="Genomic_DNA"/>
</dbReference>
<accession>A0AA41WYD6</accession>
<dbReference type="RefSeq" id="WP_254100401.1">
    <property type="nucleotide sequence ID" value="NZ_JANATA010000011.1"/>
</dbReference>
<name>A0AA41WYD6_9ALTE</name>
<dbReference type="Proteomes" id="UP001165413">
    <property type="component" value="Unassembled WGS sequence"/>
</dbReference>
<feature type="domain" description="DUF2062" evidence="2">
    <location>
        <begin position="23"/>
        <end position="164"/>
    </location>
</feature>
<evidence type="ECO:0000259" key="2">
    <source>
        <dbReference type="Pfam" id="PF09835"/>
    </source>
</evidence>
<evidence type="ECO:0000256" key="1">
    <source>
        <dbReference type="SAM" id="Phobius"/>
    </source>
</evidence>
<protein>
    <submittedName>
        <fullName evidence="3">DUF2062 domain-containing protein</fullName>
    </submittedName>
</protein>
<dbReference type="PANTHER" id="PTHR40547">
    <property type="entry name" value="SLL0298 PROTEIN"/>
    <property type="match status" value="1"/>
</dbReference>
<evidence type="ECO:0000313" key="3">
    <source>
        <dbReference type="EMBL" id="MCP3428787.1"/>
    </source>
</evidence>
<keyword evidence="1" id="KW-1133">Transmembrane helix</keyword>